<dbReference type="RefSeq" id="WP_394490629.1">
    <property type="nucleotide sequence ID" value="NZ_JBIGIA010000017.1"/>
</dbReference>
<proteinExistence type="predicted"/>
<keyword evidence="1" id="KW-1133">Transmembrane helix</keyword>
<keyword evidence="3" id="KW-1185">Reference proteome</keyword>
<protein>
    <recommendedName>
        <fullName evidence="4">DUF3899 domain-containing protein</fullName>
    </recommendedName>
</protein>
<organism evidence="2 3">
    <name type="scientific">Pelomonas nitida</name>
    <dbReference type="NCBI Taxonomy" id="3299027"/>
    <lineage>
        <taxon>Bacteria</taxon>
        <taxon>Pseudomonadati</taxon>
        <taxon>Pseudomonadota</taxon>
        <taxon>Betaproteobacteria</taxon>
        <taxon>Burkholderiales</taxon>
        <taxon>Sphaerotilaceae</taxon>
        <taxon>Roseateles</taxon>
    </lineage>
</organism>
<name>A0ABW7GAQ6_9BURK</name>
<feature type="transmembrane region" description="Helical" evidence="1">
    <location>
        <begin position="90"/>
        <end position="116"/>
    </location>
</feature>
<keyword evidence="1" id="KW-0812">Transmembrane</keyword>
<gene>
    <name evidence="2" type="ORF">ACG00X_19595</name>
</gene>
<feature type="transmembrane region" description="Helical" evidence="1">
    <location>
        <begin position="33"/>
        <end position="56"/>
    </location>
</feature>
<evidence type="ECO:0000313" key="3">
    <source>
        <dbReference type="Proteomes" id="UP001606305"/>
    </source>
</evidence>
<evidence type="ECO:0000313" key="2">
    <source>
        <dbReference type="EMBL" id="MFG6459043.1"/>
    </source>
</evidence>
<comment type="caution">
    <text evidence="2">The sequence shown here is derived from an EMBL/GenBank/DDBJ whole genome shotgun (WGS) entry which is preliminary data.</text>
</comment>
<keyword evidence="1" id="KW-0472">Membrane</keyword>
<evidence type="ECO:0000256" key="1">
    <source>
        <dbReference type="SAM" id="Phobius"/>
    </source>
</evidence>
<reference evidence="2 3" key="1">
    <citation type="submission" date="2024-09" db="EMBL/GenBank/DDBJ databases">
        <title>Novel species of the genus Pelomonas and Roseateles isolated from streams.</title>
        <authorList>
            <person name="Lu H."/>
        </authorList>
    </citation>
    <scope>NUCLEOTIDE SEQUENCE [LARGE SCALE GENOMIC DNA]</scope>
    <source>
        <strain evidence="2 3">BYS96W</strain>
    </source>
</reference>
<sequence length="117" mass="12827">MSKAMRVFCLLSAIALIAGSIWLYTVDQKNGSFLAACFVYPMGCIVLVGEAFGPLVKELPKRPYMGESRATLAQRGLEDLRKLTPNSKWLANYSAVKAGLLLGFVVWVIVLALLYAK</sequence>
<dbReference type="EMBL" id="JBIGIA010000017">
    <property type="protein sequence ID" value="MFG6459043.1"/>
    <property type="molecule type" value="Genomic_DNA"/>
</dbReference>
<dbReference type="Proteomes" id="UP001606305">
    <property type="component" value="Unassembled WGS sequence"/>
</dbReference>
<evidence type="ECO:0008006" key="4">
    <source>
        <dbReference type="Google" id="ProtNLM"/>
    </source>
</evidence>
<accession>A0ABW7GAQ6</accession>